<accession>A0A1D1UVS6</accession>
<keyword evidence="2" id="KW-1185">Reference proteome</keyword>
<dbReference type="AlphaFoldDB" id="A0A1D1UVS6"/>
<proteinExistence type="predicted"/>
<protein>
    <submittedName>
        <fullName evidence="1">Uncharacterized protein</fullName>
    </submittedName>
</protein>
<sequence>MKQMALHEPEVVSWRLLEFFRTQDVVARSKTLEDKHHEHIGEPSTSGTEKLYLNGYNHQARENCISWNVADGNRAVTGMLRVDTN</sequence>
<organism evidence="1 2">
    <name type="scientific">Ramazzottius varieornatus</name>
    <name type="common">Water bear</name>
    <name type="synonym">Tardigrade</name>
    <dbReference type="NCBI Taxonomy" id="947166"/>
    <lineage>
        <taxon>Eukaryota</taxon>
        <taxon>Metazoa</taxon>
        <taxon>Ecdysozoa</taxon>
        <taxon>Tardigrada</taxon>
        <taxon>Eutardigrada</taxon>
        <taxon>Parachela</taxon>
        <taxon>Hypsibioidea</taxon>
        <taxon>Ramazzottiidae</taxon>
        <taxon>Ramazzottius</taxon>
    </lineage>
</organism>
<name>A0A1D1UVS6_RAMVA</name>
<evidence type="ECO:0000313" key="2">
    <source>
        <dbReference type="Proteomes" id="UP000186922"/>
    </source>
</evidence>
<reference evidence="1 2" key="1">
    <citation type="journal article" date="2016" name="Nat. Commun.">
        <title>Extremotolerant tardigrade genome and improved radiotolerance of human cultured cells by tardigrade-unique protein.</title>
        <authorList>
            <person name="Hashimoto T."/>
            <person name="Horikawa D.D."/>
            <person name="Saito Y."/>
            <person name="Kuwahara H."/>
            <person name="Kozuka-Hata H."/>
            <person name="Shin-I T."/>
            <person name="Minakuchi Y."/>
            <person name="Ohishi K."/>
            <person name="Motoyama A."/>
            <person name="Aizu T."/>
            <person name="Enomoto A."/>
            <person name="Kondo K."/>
            <person name="Tanaka S."/>
            <person name="Hara Y."/>
            <person name="Koshikawa S."/>
            <person name="Sagara H."/>
            <person name="Miura T."/>
            <person name="Yokobori S."/>
            <person name="Miyagawa K."/>
            <person name="Suzuki Y."/>
            <person name="Kubo T."/>
            <person name="Oyama M."/>
            <person name="Kohara Y."/>
            <person name="Fujiyama A."/>
            <person name="Arakawa K."/>
            <person name="Katayama T."/>
            <person name="Toyoda A."/>
            <person name="Kunieda T."/>
        </authorList>
    </citation>
    <scope>NUCLEOTIDE SEQUENCE [LARGE SCALE GENOMIC DNA]</scope>
    <source>
        <strain evidence="1 2">YOKOZUNA-1</strain>
    </source>
</reference>
<dbReference type="Proteomes" id="UP000186922">
    <property type="component" value="Unassembled WGS sequence"/>
</dbReference>
<gene>
    <name evidence="1" type="primary">RvY_04629-1</name>
    <name evidence="1" type="synonym">RvY_04629.1</name>
    <name evidence="1" type="ORF">RvY_04629</name>
</gene>
<evidence type="ECO:0000313" key="1">
    <source>
        <dbReference type="EMBL" id="GAU92565.1"/>
    </source>
</evidence>
<dbReference type="EMBL" id="BDGG01000002">
    <property type="protein sequence ID" value="GAU92565.1"/>
    <property type="molecule type" value="Genomic_DNA"/>
</dbReference>
<comment type="caution">
    <text evidence="1">The sequence shown here is derived from an EMBL/GenBank/DDBJ whole genome shotgun (WGS) entry which is preliminary data.</text>
</comment>